<keyword evidence="4 10" id="KW-0812">Transmembrane</keyword>
<evidence type="ECO:0000256" key="4">
    <source>
        <dbReference type="ARBA" id="ARBA00022692"/>
    </source>
</evidence>
<feature type="region of interest" description="Disordered" evidence="11">
    <location>
        <begin position="52"/>
        <end position="73"/>
    </location>
</feature>
<reference evidence="13" key="5">
    <citation type="submission" date="2018-04" db="UniProtKB">
        <authorList>
            <consortium name="EnsemblFungi"/>
        </authorList>
    </citation>
    <scope>IDENTIFICATION</scope>
    <source>
        <strain evidence="13">R3-111a-1</strain>
    </source>
</reference>
<keyword evidence="7 10" id="KW-1133">Transmembrane helix</keyword>
<comment type="similarity">
    <text evidence="2 10">Belongs to the CorA metal ion transporter (MIT) (TC 1.A.35) family.</text>
</comment>
<evidence type="ECO:0000256" key="3">
    <source>
        <dbReference type="ARBA" id="ARBA00022448"/>
    </source>
</evidence>
<dbReference type="OrthoDB" id="10251508at2759"/>
<evidence type="ECO:0000256" key="7">
    <source>
        <dbReference type="ARBA" id="ARBA00022989"/>
    </source>
</evidence>
<sequence>MPPLAALTWRGLSANHALPCLGNLRYCIARLQPQPRPFFCAPSLARSLAIDRPRSRRHASHTDDRRPLAPAEPGIRYTEVDEHGTITPFVTSTRAELLSKYGLAPRDIRKIDTSKLSHILIRPTTVLLHLFDFKVLVQRNRVLLFDDGKAPSPECPSQILSTPRADLLRDLQDRIRQQQLEGQGYDEYYKALPYEFRALEAVLGAVVTQLERELDAIHEPAARILRSLEEDDASAADDGLVMDRRKLRALLGLSDRVTRFARRAELVRSAVEDVLDYDDRLAALYLTDRAAGRARRAAHDDLTAIELLLDSYYKAYDEIAQEAQNLVSSIRNTEESISAILDANRNLLMVLDLKFRMGTLGLATGSFVTGFYAMNIFSHIREFDWAFPGVSATSAALAVAIGCYGLLVLRKFHPIDSGAIDLLPSDLSGYVSD</sequence>
<evidence type="ECO:0000256" key="1">
    <source>
        <dbReference type="ARBA" id="ARBA00004141"/>
    </source>
</evidence>
<dbReference type="EnsemblFungi" id="EJT76005">
    <property type="protein sequence ID" value="EJT76005"/>
    <property type="gene ID" value="GGTG_05930"/>
</dbReference>
<name>J3NXC3_GAET3</name>
<keyword evidence="8 10" id="KW-0406">Ion transport</keyword>
<protein>
    <recommendedName>
        <fullName evidence="10">Magnesium transporter</fullName>
    </recommendedName>
</protein>
<keyword evidence="10" id="KW-0496">Mitochondrion</keyword>
<reference evidence="12" key="3">
    <citation type="submission" date="2010-09" db="EMBL/GenBank/DDBJ databases">
        <title>Annotation of Gaeumannomyces graminis var. tritici R3-111a-1.</title>
        <authorList>
            <consortium name="The Broad Institute Genome Sequencing Platform"/>
            <person name="Ma L.-J."/>
            <person name="Dead R."/>
            <person name="Young S.K."/>
            <person name="Zeng Q."/>
            <person name="Gargeya S."/>
            <person name="Fitzgerald M."/>
            <person name="Haas B."/>
            <person name="Abouelleil A."/>
            <person name="Alvarado L."/>
            <person name="Arachchi H.M."/>
            <person name="Berlin A."/>
            <person name="Brown A."/>
            <person name="Chapman S.B."/>
            <person name="Chen Z."/>
            <person name="Dunbar C."/>
            <person name="Freedman E."/>
            <person name="Gearin G."/>
            <person name="Gellesch M."/>
            <person name="Goldberg J."/>
            <person name="Griggs A."/>
            <person name="Gujja S."/>
            <person name="Heiman D."/>
            <person name="Howarth C."/>
            <person name="Larson L."/>
            <person name="Lui A."/>
            <person name="MacDonald P.J.P."/>
            <person name="Mehta T."/>
            <person name="Montmayeur A."/>
            <person name="Murphy C."/>
            <person name="Neiman D."/>
            <person name="Pearson M."/>
            <person name="Priest M."/>
            <person name="Roberts A."/>
            <person name="Saif S."/>
            <person name="Shea T."/>
            <person name="Shenoy N."/>
            <person name="Sisk P."/>
            <person name="Stolte C."/>
            <person name="Sykes S."/>
            <person name="Yandava C."/>
            <person name="Wortman J."/>
            <person name="Nusbaum C."/>
            <person name="Birren B."/>
        </authorList>
    </citation>
    <scope>NUCLEOTIDE SEQUENCE</scope>
    <source>
        <strain evidence="12">R3-111a-1</strain>
    </source>
</reference>
<evidence type="ECO:0000313" key="14">
    <source>
        <dbReference type="Proteomes" id="UP000006039"/>
    </source>
</evidence>
<dbReference type="GeneID" id="20346388"/>
<dbReference type="AlphaFoldDB" id="J3NXC3"/>
<reference evidence="12" key="2">
    <citation type="submission" date="2010-07" db="EMBL/GenBank/DDBJ databases">
        <authorList>
            <consortium name="The Broad Institute Genome Sequencing Platform"/>
            <consortium name="Broad Institute Genome Sequencing Center for Infectious Disease"/>
            <person name="Ma L.-J."/>
            <person name="Dead R."/>
            <person name="Young S."/>
            <person name="Zeng Q."/>
            <person name="Koehrsen M."/>
            <person name="Alvarado L."/>
            <person name="Berlin A."/>
            <person name="Chapman S.B."/>
            <person name="Chen Z."/>
            <person name="Freedman E."/>
            <person name="Gellesch M."/>
            <person name="Goldberg J."/>
            <person name="Griggs A."/>
            <person name="Gujja S."/>
            <person name="Heilman E.R."/>
            <person name="Heiman D."/>
            <person name="Hepburn T."/>
            <person name="Howarth C."/>
            <person name="Jen D."/>
            <person name="Larson L."/>
            <person name="Mehta T."/>
            <person name="Neiman D."/>
            <person name="Pearson M."/>
            <person name="Roberts A."/>
            <person name="Saif S."/>
            <person name="Shea T."/>
            <person name="Shenoy N."/>
            <person name="Sisk P."/>
            <person name="Stolte C."/>
            <person name="Sykes S."/>
            <person name="Walk T."/>
            <person name="White J."/>
            <person name="Yandava C."/>
            <person name="Haas B."/>
            <person name="Nusbaum C."/>
            <person name="Birren B."/>
        </authorList>
    </citation>
    <scope>NUCLEOTIDE SEQUENCE</scope>
    <source>
        <strain evidence="12">R3-111a-1</strain>
    </source>
</reference>
<dbReference type="EMBL" id="GL385397">
    <property type="protein sequence ID" value="EJT76005.1"/>
    <property type="molecule type" value="Genomic_DNA"/>
</dbReference>
<evidence type="ECO:0000256" key="5">
    <source>
        <dbReference type="ARBA" id="ARBA00022842"/>
    </source>
</evidence>
<dbReference type="GO" id="GO:0015095">
    <property type="term" value="F:magnesium ion transmembrane transporter activity"/>
    <property type="evidence" value="ECO:0007669"/>
    <property type="project" value="TreeGrafter"/>
</dbReference>
<evidence type="ECO:0000313" key="13">
    <source>
        <dbReference type="EnsemblFungi" id="EJT76005"/>
    </source>
</evidence>
<reference evidence="14" key="1">
    <citation type="submission" date="2010-07" db="EMBL/GenBank/DDBJ databases">
        <title>The genome sequence of Gaeumannomyces graminis var. tritici strain R3-111a-1.</title>
        <authorList>
            <consortium name="The Broad Institute Genome Sequencing Platform"/>
            <person name="Ma L.-J."/>
            <person name="Dead R."/>
            <person name="Young S."/>
            <person name="Zeng Q."/>
            <person name="Koehrsen M."/>
            <person name="Alvarado L."/>
            <person name="Berlin A."/>
            <person name="Chapman S.B."/>
            <person name="Chen Z."/>
            <person name="Freedman E."/>
            <person name="Gellesch M."/>
            <person name="Goldberg J."/>
            <person name="Griggs A."/>
            <person name="Gujja S."/>
            <person name="Heilman E.R."/>
            <person name="Heiman D."/>
            <person name="Hepburn T."/>
            <person name="Howarth C."/>
            <person name="Jen D."/>
            <person name="Larson L."/>
            <person name="Mehta T."/>
            <person name="Neiman D."/>
            <person name="Pearson M."/>
            <person name="Roberts A."/>
            <person name="Saif S."/>
            <person name="Shea T."/>
            <person name="Shenoy N."/>
            <person name="Sisk P."/>
            <person name="Stolte C."/>
            <person name="Sykes S."/>
            <person name="Walk T."/>
            <person name="White J."/>
            <person name="Yandava C."/>
            <person name="Haas B."/>
            <person name="Nusbaum C."/>
            <person name="Birren B."/>
        </authorList>
    </citation>
    <scope>NUCLEOTIDE SEQUENCE [LARGE SCALE GENOMIC DNA]</scope>
    <source>
        <strain evidence="14">R3-111a-1</strain>
    </source>
</reference>
<evidence type="ECO:0000256" key="11">
    <source>
        <dbReference type="SAM" id="MobiDB-lite"/>
    </source>
</evidence>
<dbReference type="CDD" id="cd12823">
    <property type="entry name" value="Mrs2_Mfm1p-like"/>
    <property type="match status" value="1"/>
</dbReference>
<dbReference type="InterPro" id="IPR039204">
    <property type="entry name" value="MRS2-like"/>
</dbReference>
<keyword evidence="3 10" id="KW-0813">Transport</keyword>
<gene>
    <name evidence="13" type="primary">20346388</name>
    <name evidence="12" type="ORF">GGTG_05930</name>
</gene>
<accession>J3NXC3</accession>
<dbReference type="GO" id="GO:0045016">
    <property type="term" value="P:mitochondrial magnesium ion transmembrane transport"/>
    <property type="evidence" value="ECO:0007669"/>
    <property type="project" value="TreeGrafter"/>
</dbReference>
<keyword evidence="10" id="KW-0999">Mitochondrion inner membrane</keyword>
<dbReference type="RefSeq" id="XP_009222005.1">
    <property type="nucleotide sequence ID" value="XM_009223741.1"/>
</dbReference>
<dbReference type="HOGENOM" id="CLU_025144_1_0_1"/>
<keyword evidence="14" id="KW-1185">Reference proteome</keyword>
<dbReference type="Gene3D" id="2.40.128.330">
    <property type="match status" value="1"/>
</dbReference>
<keyword evidence="9 10" id="KW-0472">Membrane</keyword>
<dbReference type="VEuPathDB" id="FungiDB:GGTG_05930"/>
<dbReference type="Proteomes" id="UP000006039">
    <property type="component" value="Unassembled WGS sequence"/>
</dbReference>
<evidence type="ECO:0000256" key="8">
    <source>
        <dbReference type="ARBA" id="ARBA00023065"/>
    </source>
</evidence>
<proteinExistence type="inferred from homology"/>
<comment type="subcellular location">
    <subcellularLocation>
        <location evidence="1">Membrane</location>
        <topology evidence="1">Multi-pass membrane protein</topology>
    </subcellularLocation>
    <subcellularLocation>
        <location evidence="10">Mitochondrion inner membrane</location>
        <topology evidence="10">Multi-pass membrane protein</topology>
    </subcellularLocation>
</comment>
<dbReference type="PANTHER" id="PTHR13890:SF0">
    <property type="entry name" value="MAGNESIUM TRANSPORTER MRS2 HOMOLOG, MITOCHONDRIAL"/>
    <property type="match status" value="1"/>
</dbReference>
<evidence type="ECO:0000313" key="12">
    <source>
        <dbReference type="EMBL" id="EJT76005.1"/>
    </source>
</evidence>
<evidence type="ECO:0000256" key="2">
    <source>
        <dbReference type="ARBA" id="ARBA00009765"/>
    </source>
</evidence>
<keyword evidence="6" id="KW-0809">Transit peptide</keyword>
<evidence type="ECO:0000256" key="9">
    <source>
        <dbReference type="ARBA" id="ARBA00023136"/>
    </source>
</evidence>
<dbReference type="Pfam" id="PF22099">
    <property type="entry name" value="MRS2-like"/>
    <property type="match status" value="1"/>
</dbReference>
<reference evidence="13" key="4">
    <citation type="journal article" date="2015" name="G3 (Bethesda)">
        <title>Genome sequences of three phytopathogenic species of the Magnaporthaceae family of fungi.</title>
        <authorList>
            <person name="Okagaki L.H."/>
            <person name="Nunes C.C."/>
            <person name="Sailsbery J."/>
            <person name="Clay B."/>
            <person name="Brown D."/>
            <person name="John T."/>
            <person name="Oh Y."/>
            <person name="Young N."/>
            <person name="Fitzgerald M."/>
            <person name="Haas B.J."/>
            <person name="Zeng Q."/>
            <person name="Young S."/>
            <person name="Adiconis X."/>
            <person name="Fan L."/>
            <person name="Levin J.Z."/>
            <person name="Mitchell T.K."/>
            <person name="Okubara P.A."/>
            <person name="Farman M.L."/>
            <person name="Kohn L.M."/>
            <person name="Birren B."/>
            <person name="Ma L.-J."/>
            <person name="Dean R.A."/>
        </authorList>
    </citation>
    <scope>NUCLEOTIDE SEQUENCE</scope>
    <source>
        <strain evidence="13">R3-111a-1</strain>
    </source>
</reference>
<feature type="transmembrane region" description="Helical" evidence="10">
    <location>
        <begin position="385"/>
        <end position="409"/>
    </location>
</feature>
<dbReference type="PANTHER" id="PTHR13890">
    <property type="entry name" value="RNA SPLICING PROTEIN MRS2, MITOCHONDRIAL"/>
    <property type="match status" value="1"/>
</dbReference>
<keyword evidence="5 10" id="KW-0460">Magnesium</keyword>
<dbReference type="GO" id="GO:0005743">
    <property type="term" value="C:mitochondrial inner membrane"/>
    <property type="evidence" value="ECO:0007669"/>
    <property type="project" value="UniProtKB-SubCell"/>
</dbReference>
<evidence type="ECO:0000256" key="6">
    <source>
        <dbReference type="ARBA" id="ARBA00022946"/>
    </source>
</evidence>
<dbReference type="Gene3D" id="1.20.58.340">
    <property type="entry name" value="Magnesium transport protein CorA, transmembrane region"/>
    <property type="match status" value="1"/>
</dbReference>
<evidence type="ECO:0000256" key="10">
    <source>
        <dbReference type="RuleBase" id="RU366042"/>
    </source>
</evidence>
<dbReference type="eggNOG" id="KOG2662">
    <property type="taxonomic scope" value="Eukaryota"/>
</dbReference>
<organism evidence="12">
    <name type="scientific">Gaeumannomyces tritici (strain R3-111a-1)</name>
    <name type="common">Wheat and barley take-all root rot fungus</name>
    <name type="synonym">Gaeumannomyces graminis var. tritici</name>
    <dbReference type="NCBI Taxonomy" id="644352"/>
    <lineage>
        <taxon>Eukaryota</taxon>
        <taxon>Fungi</taxon>
        <taxon>Dikarya</taxon>
        <taxon>Ascomycota</taxon>
        <taxon>Pezizomycotina</taxon>
        <taxon>Sordariomycetes</taxon>
        <taxon>Sordariomycetidae</taxon>
        <taxon>Magnaporthales</taxon>
        <taxon>Magnaporthaceae</taxon>
        <taxon>Gaeumannomyces</taxon>
    </lineage>
</organism>
<feature type="transmembrane region" description="Helical" evidence="10">
    <location>
        <begin position="355"/>
        <end position="373"/>
    </location>
</feature>